<gene>
    <name evidence="3" type="ORF">LUZ62_084447</name>
</gene>
<feature type="chain" id="PRO_5043944777" evidence="1">
    <location>
        <begin position="18"/>
        <end position="297"/>
    </location>
</feature>
<dbReference type="AlphaFoldDB" id="A0AAV8C624"/>
<dbReference type="Pfam" id="PF03181">
    <property type="entry name" value="BURP"/>
    <property type="match status" value="1"/>
</dbReference>
<dbReference type="InterPro" id="IPR004873">
    <property type="entry name" value="BURP_dom"/>
</dbReference>
<dbReference type="PROSITE" id="PS51277">
    <property type="entry name" value="BURP"/>
    <property type="match status" value="1"/>
</dbReference>
<dbReference type="Proteomes" id="UP001140206">
    <property type="component" value="Chromosome 5"/>
</dbReference>
<organism evidence="3 4">
    <name type="scientific">Rhynchospora pubera</name>
    <dbReference type="NCBI Taxonomy" id="906938"/>
    <lineage>
        <taxon>Eukaryota</taxon>
        <taxon>Viridiplantae</taxon>
        <taxon>Streptophyta</taxon>
        <taxon>Embryophyta</taxon>
        <taxon>Tracheophyta</taxon>
        <taxon>Spermatophyta</taxon>
        <taxon>Magnoliopsida</taxon>
        <taxon>Liliopsida</taxon>
        <taxon>Poales</taxon>
        <taxon>Cyperaceae</taxon>
        <taxon>Cyperoideae</taxon>
        <taxon>Rhynchosporeae</taxon>
        <taxon>Rhynchospora</taxon>
    </lineage>
</organism>
<keyword evidence="4" id="KW-1185">Reference proteome</keyword>
<evidence type="ECO:0000259" key="2">
    <source>
        <dbReference type="PROSITE" id="PS51277"/>
    </source>
</evidence>
<dbReference type="SMART" id="SM01045">
    <property type="entry name" value="BURP"/>
    <property type="match status" value="1"/>
</dbReference>
<keyword evidence="1" id="KW-0732">Signal</keyword>
<dbReference type="PANTHER" id="PTHR31236:SF45">
    <property type="entry name" value="BURP DOMAIN-CONTAINING PROTEIN"/>
    <property type="match status" value="1"/>
</dbReference>
<protein>
    <submittedName>
        <fullName evidence="3">BURP domain-containing protein</fullName>
    </submittedName>
</protein>
<dbReference type="EMBL" id="JAMFTS010000005">
    <property type="protein sequence ID" value="KAJ4750042.1"/>
    <property type="molecule type" value="Genomic_DNA"/>
</dbReference>
<feature type="domain" description="BURP" evidence="2">
    <location>
        <begin position="83"/>
        <end position="296"/>
    </location>
</feature>
<dbReference type="PANTHER" id="PTHR31236">
    <property type="entry name" value="BURP DOMAIN PROTEIN USPL1-LIKE"/>
    <property type="match status" value="1"/>
</dbReference>
<name>A0AAV8C624_9POAL</name>
<evidence type="ECO:0000313" key="3">
    <source>
        <dbReference type="EMBL" id="KAJ4750042.1"/>
    </source>
</evidence>
<feature type="signal peptide" evidence="1">
    <location>
        <begin position="1"/>
        <end position="17"/>
    </location>
</feature>
<dbReference type="InterPro" id="IPR044816">
    <property type="entry name" value="BURP"/>
</dbReference>
<evidence type="ECO:0000256" key="1">
    <source>
        <dbReference type="SAM" id="SignalP"/>
    </source>
</evidence>
<comment type="caution">
    <text evidence="3">The sequence shown here is derived from an EMBL/GenBank/DDBJ whole genome shotgun (WGS) entry which is preliminary data.</text>
</comment>
<proteinExistence type="predicted"/>
<sequence>MLRFFLVLLLVVAAVQADNDVSPLEDYWRSVLPNATMPRAIHDLIYPGHRNNRVTIQECVVFYYVSSNISSQHLTPGYLQSKIFFMKDLYPGAQLKGVHLINRTIIGNFFVPRTEADAITFTSKNLPKILEHFSMTSDSKAVKLMEDTLNSCEVPPLKGEKKFCSTSLESLIDGVSSLLGTRDIQAISTIINEPQDEKMVYNVVAPIKKVSEQEKLVLCHPQPSPQAMHYCHTSSLYKVYIVPLVGNNGSMVNAIAVCHHDIKNFKPFILEALNIKSYNEPICHFLSGDQLVWFLNQ</sequence>
<accession>A0AAV8C624</accession>
<reference evidence="3" key="1">
    <citation type="submission" date="2022-08" db="EMBL/GenBank/DDBJ databases">
        <authorList>
            <person name="Marques A."/>
        </authorList>
    </citation>
    <scope>NUCLEOTIDE SEQUENCE</scope>
    <source>
        <strain evidence="3">RhyPub2mFocal</strain>
        <tissue evidence="3">Leaves</tissue>
    </source>
</reference>
<evidence type="ECO:0000313" key="4">
    <source>
        <dbReference type="Proteomes" id="UP001140206"/>
    </source>
</evidence>